<comment type="caution">
    <text evidence="1">The sequence shown here is derived from an EMBL/GenBank/DDBJ whole genome shotgun (WGS) entry which is preliminary data.</text>
</comment>
<dbReference type="Proteomes" id="UP000076552">
    <property type="component" value="Unassembled WGS sequence"/>
</dbReference>
<proteinExistence type="predicted"/>
<dbReference type="EMBL" id="LFIV01000089">
    <property type="protein sequence ID" value="KZL70448.1"/>
    <property type="molecule type" value="Genomic_DNA"/>
</dbReference>
<organism evidence="1 2">
    <name type="scientific">Colletotrichum tofieldiae</name>
    <dbReference type="NCBI Taxonomy" id="708197"/>
    <lineage>
        <taxon>Eukaryota</taxon>
        <taxon>Fungi</taxon>
        <taxon>Dikarya</taxon>
        <taxon>Ascomycota</taxon>
        <taxon>Pezizomycotina</taxon>
        <taxon>Sordariomycetes</taxon>
        <taxon>Hypocreomycetidae</taxon>
        <taxon>Glomerellales</taxon>
        <taxon>Glomerellaceae</taxon>
        <taxon>Colletotrichum</taxon>
        <taxon>Colletotrichum spaethianum species complex</taxon>
    </lineage>
</organism>
<keyword evidence="2" id="KW-1185">Reference proteome</keyword>
<protein>
    <submittedName>
        <fullName evidence="1">Uncharacterized protein</fullName>
    </submittedName>
</protein>
<dbReference type="AlphaFoldDB" id="A0A166SA25"/>
<name>A0A166SA25_9PEZI</name>
<gene>
    <name evidence="1" type="ORF">CT0861_07107</name>
</gene>
<sequence length="232" mass="26352">MDVIKDSRQVEELDDRLTPKTTRPQHEAYFVIQDEAAVLLPQALSGAFEHEPLASFLKSLTFEEHFMFSHYVQEIAPNLEAQCPVVNYLGQKYDNIRGNWLLLGSTDINLLRGFLLAACRHLSFHQGELYSEWAIQYKLKHVQDLRECLSADDPASRRTSVAKALVLAFDEIMLRDMTMASRHLLGAIQIIHEAGGLEILGLSNIVRCVLDNCMYGKGILDWDPSLNQRILL</sequence>
<evidence type="ECO:0000313" key="1">
    <source>
        <dbReference type="EMBL" id="KZL70448.1"/>
    </source>
</evidence>
<accession>A0A166SA25</accession>
<reference evidence="1 2" key="1">
    <citation type="submission" date="2015-06" db="EMBL/GenBank/DDBJ databases">
        <title>Survival trade-offs in plant roots during colonization by closely related pathogenic and mutualistic fungi.</title>
        <authorList>
            <person name="Hacquard S."/>
            <person name="Kracher B."/>
            <person name="Hiruma K."/>
            <person name="Weinman A."/>
            <person name="Muench P."/>
            <person name="Garrido Oter R."/>
            <person name="Ver Loren van Themaat E."/>
            <person name="Dallerey J.-F."/>
            <person name="Damm U."/>
            <person name="Henrissat B."/>
            <person name="Lespinet O."/>
            <person name="Thon M."/>
            <person name="Kemen E."/>
            <person name="McHardy A.C."/>
            <person name="Schulze-Lefert P."/>
            <person name="O'Connell R.J."/>
        </authorList>
    </citation>
    <scope>NUCLEOTIDE SEQUENCE [LARGE SCALE GENOMIC DNA]</scope>
    <source>
        <strain evidence="1 2">0861</strain>
    </source>
</reference>
<evidence type="ECO:0000313" key="2">
    <source>
        <dbReference type="Proteomes" id="UP000076552"/>
    </source>
</evidence>